<evidence type="ECO:0000256" key="2">
    <source>
        <dbReference type="ARBA" id="ARBA00022771"/>
    </source>
</evidence>
<name>A0A8C6S5R3_9GOBI</name>
<dbReference type="GO" id="GO:0008270">
    <property type="term" value="F:zinc ion binding"/>
    <property type="evidence" value="ECO:0007669"/>
    <property type="project" value="UniProtKB-KW"/>
</dbReference>
<protein>
    <recommendedName>
        <fullName evidence="7">THAP-type domain-containing protein</fullName>
    </recommendedName>
</protein>
<evidence type="ECO:0000259" key="7">
    <source>
        <dbReference type="PROSITE" id="PS50950"/>
    </source>
</evidence>
<keyword evidence="3" id="KW-0862">Zinc</keyword>
<dbReference type="PROSITE" id="PS50950">
    <property type="entry name" value="ZF_THAP"/>
    <property type="match status" value="1"/>
</dbReference>
<keyword evidence="1" id="KW-0479">Metal-binding</keyword>
<proteinExistence type="predicted"/>
<evidence type="ECO:0000313" key="9">
    <source>
        <dbReference type="Proteomes" id="UP000694523"/>
    </source>
</evidence>
<dbReference type="InterPro" id="IPR006612">
    <property type="entry name" value="THAP_Znf"/>
</dbReference>
<dbReference type="Proteomes" id="UP000694523">
    <property type="component" value="Unplaced"/>
</dbReference>
<dbReference type="GO" id="GO:0003677">
    <property type="term" value="F:DNA binding"/>
    <property type="evidence" value="ECO:0007669"/>
    <property type="project" value="UniProtKB-UniRule"/>
</dbReference>
<dbReference type="SMART" id="SM00692">
    <property type="entry name" value="DM3"/>
    <property type="match status" value="1"/>
</dbReference>
<keyword evidence="9" id="KW-1185">Reference proteome</keyword>
<reference evidence="8" key="2">
    <citation type="submission" date="2025-09" db="UniProtKB">
        <authorList>
            <consortium name="Ensembl"/>
        </authorList>
    </citation>
    <scope>IDENTIFICATION</scope>
</reference>
<evidence type="ECO:0000256" key="3">
    <source>
        <dbReference type="ARBA" id="ARBA00022833"/>
    </source>
</evidence>
<dbReference type="InterPro" id="IPR038441">
    <property type="entry name" value="THAP_Znf_sf"/>
</dbReference>
<dbReference type="Gene3D" id="6.20.210.20">
    <property type="entry name" value="THAP domain"/>
    <property type="match status" value="1"/>
</dbReference>
<dbReference type="SMART" id="SM00980">
    <property type="entry name" value="THAP"/>
    <property type="match status" value="1"/>
</dbReference>
<evidence type="ECO:0000313" key="8">
    <source>
        <dbReference type="Ensembl" id="ENSNMLP00000000670.1"/>
    </source>
</evidence>
<dbReference type="Ensembl" id="ENSNMLT00000000794.1">
    <property type="protein sequence ID" value="ENSNMLP00000000670.1"/>
    <property type="gene ID" value="ENSNMLG00000000554.1"/>
</dbReference>
<organism evidence="8 9">
    <name type="scientific">Neogobius melanostomus</name>
    <name type="common">round goby</name>
    <dbReference type="NCBI Taxonomy" id="47308"/>
    <lineage>
        <taxon>Eukaryota</taxon>
        <taxon>Metazoa</taxon>
        <taxon>Chordata</taxon>
        <taxon>Craniata</taxon>
        <taxon>Vertebrata</taxon>
        <taxon>Euteleostomi</taxon>
        <taxon>Actinopterygii</taxon>
        <taxon>Neopterygii</taxon>
        <taxon>Teleostei</taxon>
        <taxon>Neoteleostei</taxon>
        <taxon>Acanthomorphata</taxon>
        <taxon>Gobiaria</taxon>
        <taxon>Gobiiformes</taxon>
        <taxon>Gobioidei</taxon>
        <taxon>Gobiidae</taxon>
        <taxon>Benthophilinae</taxon>
        <taxon>Neogobiini</taxon>
        <taxon>Neogobius</taxon>
    </lineage>
</organism>
<dbReference type="PANTHER" id="PTHR47696:SF1">
    <property type="entry name" value="THAP DOMAIN-CONTAINING PROTEIN 2"/>
    <property type="match status" value="1"/>
</dbReference>
<evidence type="ECO:0000256" key="6">
    <source>
        <dbReference type="SAM" id="MobiDB-lite"/>
    </source>
</evidence>
<dbReference type="InterPro" id="IPR026521">
    <property type="entry name" value="THAP2"/>
</dbReference>
<feature type="domain" description="THAP-type" evidence="7">
    <location>
        <begin position="1"/>
        <end position="80"/>
    </location>
</feature>
<keyword evidence="4 5" id="KW-0238">DNA-binding</keyword>
<dbReference type="Pfam" id="PF05485">
    <property type="entry name" value="THAP"/>
    <property type="match status" value="1"/>
</dbReference>
<feature type="region of interest" description="Disordered" evidence="6">
    <location>
        <begin position="89"/>
        <end position="118"/>
    </location>
</feature>
<dbReference type="PANTHER" id="PTHR47696">
    <property type="entry name" value="THAP DOMAIN-CONTAINING PROTEIN 2"/>
    <property type="match status" value="1"/>
</dbReference>
<dbReference type="SUPFAM" id="SSF57716">
    <property type="entry name" value="Glucocorticoid receptor-like (DNA-binding domain)"/>
    <property type="match status" value="1"/>
</dbReference>
<evidence type="ECO:0000256" key="1">
    <source>
        <dbReference type="ARBA" id="ARBA00022723"/>
    </source>
</evidence>
<evidence type="ECO:0000256" key="4">
    <source>
        <dbReference type="ARBA" id="ARBA00023125"/>
    </source>
</evidence>
<dbReference type="AlphaFoldDB" id="A0A8C6S5R3"/>
<accession>A0A8C6S5R3</accession>
<evidence type="ECO:0000256" key="5">
    <source>
        <dbReference type="PROSITE-ProRule" id="PRU00309"/>
    </source>
</evidence>
<keyword evidence="2 5" id="KW-0863">Zinc-finger</keyword>
<reference evidence="8" key="1">
    <citation type="submission" date="2025-08" db="UniProtKB">
        <authorList>
            <consortium name="Ensembl"/>
        </authorList>
    </citation>
    <scope>IDENTIFICATION</scope>
</reference>
<feature type="region of interest" description="Disordered" evidence="6">
    <location>
        <begin position="191"/>
        <end position="211"/>
    </location>
</feature>
<sequence>MPGGTRCAHATCGRGFGHGVTLHRFPKEPRRRARWAWLMRGERWNPKPSDRVCSFHFKESDFDRTGQTVRLRENVEPSVFQLPSHLQKVCRERQTQNSSKRPEEEEVKGEPASSSDVQFHTYAGTDGDFFKGKWFTAEKRAEELEEKLRNTMRREKRSKHRLTTIQEAFRRMHHLTAQIEAYRVLQSDFFKSSDSLTETPPSPPVTLEAET</sequence>